<name>A0A3A4NTF0_ABYX5</name>
<dbReference type="EMBL" id="QZKU01000064">
    <property type="protein sequence ID" value="RJP21825.1"/>
    <property type="molecule type" value="Genomic_DNA"/>
</dbReference>
<dbReference type="InterPro" id="IPR009501">
    <property type="entry name" value="UCP020269"/>
</dbReference>
<comment type="caution">
    <text evidence="2">The sequence shown here is derived from an EMBL/GenBank/DDBJ whole genome shotgun (WGS) entry which is preliminary data.</text>
</comment>
<dbReference type="PIRSF" id="PIRSF020269">
    <property type="entry name" value="DUF1121"/>
    <property type="match status" value="1"/>
</dbReference>
<evidence type="ECO:0000313" key="2">
    <source>
        <dbReference type="EMBL" id="RJP21825.1"/>
    </source>
</evidence>
<dbReference type="Gene3D" id="3.40.50.10420">
    <property type="entry name" value="NagB/RpiA/CoA transferase-like"/>
    <property type="match status" value="1"/>
</dbReference>
<organism evidence="2 3">
    <name type="scientific">Abyssobacteria bacterium (strain SURF_5)</name>
    <dbReference type="NCBI Taxonomy" id="2093360"/>
    <lineage>
        <taxon>Bacteria</taxon>
        <taxon>Pseudomonadati</taxon>
        <taxon>Candidatus Hydrogenedentota</taxon>
        <taxon>Candidatus Abyssobacteria</taxon>
    </lineage>
</organism>
<evidence type="ECO:0000313" key="3">
    <source>
        <dbReference type="Proteomes" id="UP000265882"/>
    </source>
</evidence>
<dbReference type="InterPro" id="IPR037171">
    <property type="entry name" value="NagB/RpiA_transferase-like"/>
</dbReference>
<reference evidence="2 3" key="1">
    <citation type="journal article" date="2017" name="ISME J.">
        <title>Energy and carbon metabolisms in a deep terrestrial subsurface fluid microbial community.</title>
        <authorList>
            <person name="Momper L."/>
            <person name="Jungbluth S.P."/>
            <person name="Lee M.D."/>
            <person name="Amend J.P."/>
        </authorList>
    </citation>
    <scope>NUCLEOTIDE SEQUENCE [LARGE SCALE GENOMIC DNA]</scope>
    <source>
        <strain evidence="2">SURF_5</strain>
    </source>
</reference>
<dbReference type="PANTHER" id="PTHR36179">
    <property type="entry name" value="LUD_DOM DOMAIN-CONTAINING PROTEIN"/>
    <property type="match status" value="1"/>
</dbReference>
<dbReference type="PANTHER" id="PTHR36179:SF2">
    <property type="entry name" value="LUD DOMAIN-CONTAINING PROTEIN"/>
    <property type="match status" value="1"/>
</dbReference>
<dbReference type="SUPFAM" id="SSF100950">
    <property type="entry name" value="NagB/RpiA/CoA transferase-like"/>
    <property type="match status" value="1"/>
</dbReference>
<dbReference type="InterPro" id="IPR003741">
    <property type="entry name" value="LUD_dom"/>
</dbReference>
<dbReference type="AlphaFoldDB" id="A0A3A4NTF0"/>
<feature type="domain" description="LUD" evidence="1">
    <location>
        <begin position="4"/>
        <end position="198"/>
    </location>
</feature>
<evidence type="ECO:0000259" key="1">
    <source>
        <dbReference type="Pfam" id="PF02589"/>
    </source>
</evidence>
<sequence>MDTIQKTVDALTANNIECILVQTKQEALAKTLEMIPEGSTVGLGGSVTVEQVGLLERLRSGKYTLYDQYEAGIDMPENMKRRKQGLTAQFFVAGTNAITSDGQLVNVDGLGNRVAAQAFGPEKVILIAGTNKIVKDVHDAFDRLQNVAAPTNAKRVNYMTPCQETGVCIDCDSPMRICNIYTIIRRMMFPGRLTVILVNESLGY</sequence>
<dbReference type="Proteomes" id="UP000265882">
    <property type="component" value="Unassembled WGS sequence"/>
</dbReference>
<dbReference type="Pfam" id="PF02589">
    <property type="entry name" value="LUD_dom"/>
    <property type="match status" value="1"/>
</dbReference>
<dbReference type="InterPro" id="IPR024185">
    <property type="entry name" value="FTHF_cligase-like_sf"/>
</dbReference>
<proteinExistence type="predicted"/>
<protein>
    <submittedName>
        <fullName evidence="2">Lactate utilization protein</fullName>
    </submittedName>
</protein>
<accession>A0A3A4NTF0</accession>
<gene>
    <name evidence="2" type="ORF">C4520_09220</name>
</gene>